<proteinExistence type="predicted"/>
<dbReference type="InterPro" id="IPR005902">
    <property type="entry name" value="HU_DNA-bd_put"/>
</dbReference>
<dbReference type="GO" id="GO:0003677">
    <property type="term" value="F:DNA binding"/>
    <property type="evidence" value="ECO:0007669"/>
    <property type="project" value="UniProtKB-KW"/>
</dbReference>
<dbReference type="EMBL" id="QEKY01000005">
    <property type="protein sequence ID" value="PVZ12184.1"/>
    <property type="molecule type" value="Genomic_DNA"/>
</dbReference>
<gene>
    <name evidence="4" type="ORF">C7382_10571</name>
</gene>
<keyword evidence="1 4" id="KW-0238">DNA-binding</keyword>
<evidence type="ECO:0000256" key="2">
    <source>
        <dbReference type="SAM" id="MobiDB-lite"/>
    </source>
</evidence>
<evidence type="ECO:0000313" key="4">
    <source>
        <dbReference type="EMBL" id="PVZ12184.1"/>
    </source>
</evidence>
<dbReference type="AlphaFoldDB" id="A0A2U1FJ37"/>
<dbReference type="InterPro" id="IPR010992">
    <property type="entry name" value="IHF-like_DNA-bd_dom_sf"/>
</dbReference>
<feature type="compositionally biased region" description="Gly residues" evidence="2">
    <location>
        <begin position="154"/>
        <end position="175"/>
    </location>
</feature>
<dbReference type="NCBIfam" id="TIGR01201">
    <property type="entry name" value="HU_rel"/>
    <property type="match status" value="1"/>
</dbReference>
<sequence length="175" mass="18644">MLFFKRRQSSIADKASGKKLWYPQTVINGSTASTLHIAEQISELSGASRGDVFGVLRDLGVVMRQELASGKRVKLDGVGTFRLIANASGNGVEKKEDVKSSQFNSVRVHFVAEYRRNTVTRERDCTLIVPDLKFSEYGVDKTKPATPSVTPPEQGGGGTSGGHSSGAEGSIGGGL</sequence>
<protein>
    <submittedName>
        <fullName evidence="4">Putative histone-like DNA-binding protein</fullName>
    </submittedName>
</protein>
<organism evidence="4 5">
    <name type="scientific">Porphyromonas loveana</name>
    <dbReference type="NCBI Taxonomy" id="1884669"/>
    <lineage>
        <taxon>Bacteria</taxon>
        <taxon>Pseudomonadati</taxon>
        <taxon>Bacteroidota</taxon>
        <taxon>Bacteroidia</taxon>
        <taxon>Bacteroidales</taxon>
        <taxon>Porphyromonadaceae</taxon>
        <taxon>Porphyromonas</taxon>
    </lineage>
</organism>
<accession>A0A2U1FJ37</accession>
<evidence type="ECO:0000259" key="3">
    <source>
        <dbReference type="Pfam" id="PF18291"/>
    </source>
</evidence>
<dbReference type="OrthoDB" id="1046852at2"/>
<reference evidence="4 5" key="1">
    <citation type="submission" date="2018-04" db="EMBL/GenBank/DDBJ databases">
        <title>Genomic Encyclopedia of Type Strains, Phase IV (KMG-IV): sequencing the most valuable type-strain genomes for metagenomic binning, comparative biology and taxonomic classification.</title>
        <authorList>
            <person name="Goeker M."/>
        </authorList>
    </citation>
    <scope>NUCLEOTIDE SEQUENCE [LARGE SCALE GENOMIC DNA]</scope>
    <source>
        <strain evidence="4 5">DSM 28520</strain>
    </source>
</reference>
<feature type="region of interest" description="Disordered" evidence="2">
    <location>
        <begin position="139"/>
        <end position="175"/>
    </location>
</feature>
<name>A0A2U1FJ37_9PORP</name>
<dbReference type="InterPro" id="IPR041607">
    <property type="entry name" value="HU-HIG"/>
</dbReference>
<dbReference type="RefSeq" id="WP_116678992.1">
    <property type="nucleotide sequence ID" value="NZ_JBGYUN010000241.1"/>
</dbReference>
<feature type="domain" description="HU" evidence="3">
    <location>
        <begin position="15"/>
        <end position="114"/>
    </location>
</feature>
<dbReference type="Proteomes" id="UP000245462">
    <property type="component" value="Unassembled WGS sequence"/>
</dbReference>
<evidence type="ECO:0000313" key="5">
    <source>
        <dbReference type="Proteomes" id="UP000245462"/>
    </source>
</evidence>
<dbReference type="GeneID" id="94550439"/>
<dbReference type="Gene3D" id="4.10.520.10">
    <property type="entry name" value="IHF-like DNA-binding proteins"/>
    <property type="match status" value="1"/>
</dbReference>
<dbReference type="SUPFAM" id="SSF47729">
    <property type="entry name" value="IHF-like DNA-binding proteins"/>
    <property type="match status" value="1"/>
</dbReference>
<evidence type="ECO:0000256" key="1">
    <source>
        <dbReference type="ARBA" id="ARBA00023125"/>
    </source>
</evidence>
<keyword evidence="5" id="KW-1185">Reference proteome</keyword>
<comment type="caution">
    <text evidence="4">The sequence shown here is derived from an EMBL/GenBank/DDBJ whole genome shotgun (WGS) entry which is preliminary data.</text>
</comment>
<dbReference type="Pfam" id="PF18291">
    <property type="entry name" value="HU-HIG"/>
    <property type="match status" value="1"/>
</dbReference>